<dbReference type="PRINTS" id="PR00178">
    <property type="entry name" value="FATTYACIDBP"/>
</dbReference>
<accession>A0A974CLL3</accession>
<dbReference type="OrthoDB" id="412780at2759"/>
<name>A0A974CLL3_XENLA</name>
<feature type="domain" description="Lipocalin/cytosolic fatty-acid binding" evidence="2">
    <location>
        <begin position="8"/>
        <end position="133"/>
    </location>
</feature>
<dbReference type="InterPro" id="IPR031259">
    <property type="entry name" value="ILBP"/>
</dbReference>
<dbReference type="Gene3D" id="2.40.128.20">
    <property type="match status" value="1"/>
</dbReference>
<dbReference type="InterPro" id="IPR000463">
    <property type="entry name" value="Fatty_acid-bd"/>
</dbReference>
<dbReference type="InterPro" id="IPR000566">
    <property type="entry name" value="Lipocln_cytosolic_FA-bd_dom"/>
</dbReference>
<evidence type="ECO:0000256" key="1">
    <source>
        <dbReference type="ARBA" id="ARBA00008390"/>
    </source>
</evidence>
<dbReference type="InterPro" id="IPR012674">
    <property type="entry name" value="Calycin"/>
</dbReference>
<dbReference type="FunFam" id="2.40.128.20:FF:000001">
    <property type="entry name" value="Fatty acid-binding protein, adipocyte"/>
    <property type="match status" value="1"/>
</dbReference>
<evidence type="ECO:0000259" key="2">
    <source>
        <dbReference type="Pfam" id="PF00061"/>
    </source>
</evidence>
<dbReference type="GO" id="GO:0008289">
    <property type="term" value="F:lipid binding"/>
    <property type="evidence" value="ECO:0007669"/>
    <property type="project" value="InterPro"/>
</dbReference>
<reference evidence="4" key="1">
    <citation type="journal article" date="2016" name="Nature">
        <title>Genome evolution in the allotetraploid frog Xenopus laevis.</title>
        <authorList>
            <person name="Session A.M."/>
            <person name="Uno Y."/>
            <person name="Kwon T."/>
            <person name="Chapman J.A."/>
            <person name="Toyoda A."/>
            <person name="Takahashi S."/>
            <person name="Fukui A."/>
            <person name="Hikosaka A."/>
            <person name="Suzuki A."/>
            <person name="Kondo M."/>
            <person name="van Heeringen S.J."/>
            <person name="Quigley I."/>
            <person name="Heinz S."/>
            <person name="Ogino H."/>
            <person name="Ochi H."/>
            <person name="Hellsten U."/>
            <person name="Lyons J.B."/>
            <person name="Simakov O."/>
            <person name="Putnam N."/>
            <person name="Stites J."/>
            <person name="Kuroki Y."/>
            <person name="Tanaka T."/>
            <person name="Michiue T."/>
            <person name="Watanabe M."/>
            <person name="Bogdanovic O."/>
            <person name="Lister R."/>
            <person name="Georgiou G."/>
            <person name="Paranjpe S.S."/>
            <person name="van Kruijsbergen I."/>
            <person name="Shu S."/>
            <person name="Carlson J."/>
            <person name="Kinoshita T."/>
            <person name="Ohta Y."/>
            <person name="Mawaribuchi S."/>
            <person name="Jenkins J."/>
            <person name="Grimwood J."/>
            <person name="Schmutz J."/>
            <person name="Mitros T."/>
            <person name="Mozaffari S.V."/>
            <person name="Suzuki Y."/>
            <person name="Haramoto Y."/>
            <person name="Yamamoto T.S."/>
            <person name="Takagi C."/>
            <person name="Heald R."/>
            <person name="Miller K."/>
            <person name="Haudenschild C."/>
            <person name="Kitzman J."/>
            <person name="Nakayama T."/>
            <person name="Izutsu Y."/>
            <person name="Robert J."/>
            <person name="Fortriede J."/>
            <person name="Burns K."/>
            <person name="Lotay V."/>
            <person name="Karimi K."/>
            <person name="Yasuoka Y."/>
            <person name="Dichmann D.S."/>
            <person name="Flajnik M.F."/>
            <person name="Houston D.W."/>
            <person name="Shendure J."/>
            <person name="DuPasquier L."/>
            <person name="Vize P.D."/>
            <person name="Zorn A.M."/>
            <person name="Ito M."/>
            <person name="Marcotte E.M."/>
            <person name="Wallingford J.B."/>
            <person name="Ito Y."/>
            <person name="Asashima M."/>
            <person name="Ueno N."/>
            <person name="Matsuda Y."/>
            <person name="Veenstra G.J."/>
            <person name="Fujiyama A."/>
            <person name="Harland R.M."/>
            <person name="Taira M."/>
            <person name="Rokhsar D.S."/>
        </authorList>
    </citation>
    <scope>NUCLEOTIDE SEQUENCE [LARGE SCALE GENOMIC DNA]</scope>
    <source>
        <strain evidence="4">J</strain>
    </source>
</reference>
<dbReference type="KEGG" id="xla:444043"/>
<organism evidence="3 4">
    <name type="scientific">Xenopus laevis</name>
    <name type="common">African clawed frog</name>
    <dbReference type="NCBI Taxonomy" id="8355"/>
    <lineage>
        <taxon>Eukaryota</taxon>
        <taxon>Metazoa</taxon>
        <taxon>Chordata</taxon>
        <taxon>Craniata</taxon>
        <taxon>Vertebrata</taxon>
        <taxon>Euteleostomi</taxon>
        <taxon>Amphibia</taxon>
        <taxon>Batrachia</taxon>
        <taxon>Anura</taxon>
        <taxon>Pipoidea</taxon>
        <taxon>Pipidae</taxon>
        <taxon>Xenopodinae</taxon>
        <taxon>Xenopus</taxon>
        <taxon>Xenopus</taxon>
    </lineage>
</organism>
<sequence>MEQLCATWALIEPDSCNFEKYMVEVDVPFLTRKAACNLKPDVIISKAGDVIKIRSESTFKNHEISFKLGEEFDEETADGRKTKTNVTLENGILIQLQKWSGKESTITREVKDDDQMVTTCIAGDAKAVRVYKKKK</sequence>
<dbReference type="SUPFAM" id="SSF50814">
    <property type="entry name" value="Lipocalins"/>
    <property type="match status" value="1"/>
</dbReference>
<dbReference type="EMBL" id="CM004477">
    <property type="protein sequence ID" value="OCT74841.1"/>
    <property type="molecule type" value="Genomic_DNA"/>
</dbReference>
<dbReference type="Proteomes" id="UP000694892">
    <property type="component" value="Chromosome 6S"/>
</dbReference>
<evidence type="ECO:0000313" key="3">
    <source>
        <dbReference type="EMBL" id="OCT74841.1"/>
    </source>
</evidence>
<protein>
    <recommendedName>
        <fullName evidence="2">Lipocalin/cytosolic fatty-acid binding domain-containing protein</fullName>
    </recommendedName>
</protein>
<dbReference type="OMA" id="CIMGDVI"/>
<dbReference type="AlphaFoldDB" id="A0A974CLL3"/>
<comment type="similarity">
    <text evidence="1">Belongs to the calycin superfamily. Fatty-acid binding protein (FABP) family.</text>
</comment>
<evidence type="ECO:0000313" key="4">
    <source>
        <dbReference type="Proteomes" id="UP000694892"/>
    </source>
</evidence>
<dbReference type="Pfam" id="PF00061">
    <property type="entry name" value="Lipocalin"/>
    <property type="match status" value="1"/>
</dbReference>
<dbReference type="PANTHER" id="PTHR11955">
    <property type="entry name" value="FATTY ACID BINDING PROTEIN"/>
    <property type="match status" value="1"/>
</dbReference>
<proteinExistence type="inferred from homology"/>
<gene>
    <name evidence="3" type="ORF">XELAEV_18033828mg</name>
</gene>